<keyword evidence="1" id="KW-0472">Membrane</keyword>
<dbReference type="EnsemblMetazoa" id="G25368.1">
    <property type="protein sequence ID" value="G25368.1:cds"/>
    <property type="gene ID" value="G25368"/>
</dbReference>
<keyword evidence="3" id="KW-1185">Reference proteome</keyword>
<proteinExistence type="predicted"/>
<keyword evidence="1" id="KW-1133">Transmembrane helix</keyword>
<dbReference type="Proteomes" id="UP000005408">
    <property type="component" value="Unassembled WGS sequence"/>
</dbReference>
<evidence type="ECO:0000313" key="3">
    <source>
        <dbReference type="Proteomes" id="UP000005408"/>
    </source>
</evidence>
<evidence type="ECO:0000256" key="1">
    <source>
        <dbReference type="SAM" id="Phobius"/>
    </source>
</evidence>
<organism evidence="2 3">
    <name type="scientific">Magallana gigas</name>
    <name type="common">Pacific oyster</name>
    <name type="synonym">Crassostrea gigas</name>
    <dbReference type="NCBI Taxonomy" id="29159"/>
    <lineage>
        <taxon>Eukaryota</taxon>
        <taxon>Metazoa</taxon>
        <taxon>Spiralia</taxon>
        <taxon>Lophotrochozoa</taxon>
        <taxon>Mollusca</taxon>
        <taxon>Bivalvia</taxon>
        <taxon>Autobranchia</taxon>
        <taxon>Pteriomorphia</taxon>
        <taxon>Ostreida</taxon>
        <taxon>Ostreoidea</taxon>
        <taxon>Ostreidae</taxon>
        <taxon>Magallana</taxon>
    </lineage>
</organism>
<dbReference type="AlphaFoldDB" id="A0A8W8KUS6"/>
<sequence>MLFIRRSSQQSPGAIYGASFGASAENILLNEYLNNLCLVNGVYQQCDRVDKERKKLLLLFIFYLLCIPWQSSTPIIVEIMDTIIPGPNPGPDPGPGPGPGPN</sequence>
<keyword evidence="1" id="KW-0812">Transmembrane</keyword>
<evidence type="ECO:0000313" key="2">
    <source>
        <dbReference type="EnsemblMetazoa" id="G25368.1:cds"/>
    </source>
</evidence>
<name>A0A8W8KUS6_MAGGI</name>
<protein>
    <submittedName>
        <fullName evidence="2">Uncharacterized protein</fullName>
    </submittedName>
</protein>
<feature type="transmembrane region" description="Helical" evidence="1">
    <location>
        <begin position="56"/>
        <end position="77"/>
    </location>
</feature>
<accession>A0A8W8KUS6</accession>
<reference evidence="2" key="1">
    <citation type="submission" date="2022-08" db="UniProtKB">
        <authorList>
            <consortium name="EnsemblMetazoa"/>
        </authorList>
    </citation>
    <scope>IDENTIFICATION</scope>
    <source>
        <strain evidence="2">05x7-T-G4-1.051#20</strain>
    </source>
</reference>